<dbReference type="InterPro" id="IPR036852">
    <property type="entry name" value="Peptidase_S8/S53_dom_sf"/>
</dbReference>
<reference evidence="5 6" key="1">
    <citation type="submission" date="2020-06" db="EMBL/GenBank/DDBJ databases">
        <title>Transcriptomic and genomic resources for Thalictrum thalictroides and T. hernandezii: Facilitating candidate gene discovery in an emerging model plant lineage.</title>
        <authorList>
            <person name="Arias T."/>
            <person name="Riano-Pachon D.M."/>
            <person name="Di Stilio V.S."/>
        </authorList>
    </citation>
    <scope>NUCLEOTIDE SEQUENCE [LARGE SCALE GENOMIC DNA]</scope>
    <source>
        <strain evidence="6">cv. WT478/WT964</strain>
        <tissue evidence="5">Leaves</tissue>
    </source>
</reference>
<dbReference type="SUPFAM" id="SSF52743">
    <property type="entry name" value="Subtilisin-like"/>
    <property type="match status" value="1"/>
</dbReference>
<evidence type="ECO:0000313" key="6">
    <source>
        <dbReference type="Proteomes" id="UP000554482"/>
    </source>
</evidence>
<feature type="signal peptide" evidence="3">
    <location>
        <begin position="1"/>
        <end position="24"/>
    </location>
</feature>
<keyword evidence="5" id="KW-0378">Hydrolase</keyword>
<name>A0A7J6WDC4_THATH</name>
<keyword evidence="6" id="KW-1185">Reference proteome</keyword>
<dbReference type="Proteomes" id="UP000554482">
    <property type="component" value="Unassembled WGS sequence"/>
</dbReference>
<accession>A0A7J6WDC4</accession>
<feature type="non-terminal residue" evidence="5">
    <location>
        <position position="1"/>
    </location>
</feature>
<gene>
    <name evidence="5" type="ORF">FRX31_015508</name>
</gene>
<proteinExistence type="inferred from homology"/>
<evidence type="ECO:0000256" key="3">
    <source>
        <dbReference type="SAM" id="SignalP"/>
    </source>
</evidence>
<dbReference type="GO" id="GO:0006508">
    <property type="term" value="P:proteolysis"/>
    <property type="evidence" value="ECO:0007669"/>
    <property type="project" value="UniProtKB-KW"/>
</dbReference>
<dbReference type="InterPro" id="IPR010259">
    <property type="entry name" value="S8pro/Inhibitor_I9"/>
</dbReference>
<evidence type="ECO:0000313" key="5">
    <source>
        <dbReference type="EMBL" id="KAF5194907.1"/>
    </source>
</evidence>
<dbReference type="Pfam" id="PF05922">
    <property type="entry name" value="Inhibitor_I9"/>
    <property type="match status" value="1"/>
</dbReference>
<dbReference type="PANTHER" id="PTHR10795">
    <property type="entry name" value="PROPROTEIN CONVERTASE SUBTILISIN/KEXIN"/>
    <property type="match status" value="1"/>
</dbReference>
<protein>
    <submittedName>
        <fullName evidence="5">Subtilisin-like protease SBT3.4</fullName>
    </submittedName>
</protein>
<evidence type="ECO:0000256" key="1">
    <source>
        <dbReference type="ARBA" id="ARBA00011073"/>
    </source>
</evidence>
<dbReference type="EMBL" id="JABWDY010018117">
    <property type="protein sequence ID" value="KAF5194907.1"/>
    <property type="molecule type" value="Genomic_DNA"/>
</dbReference>
<keyword evidence="2 3" id="KW-0732">Signal</keyword>
<feature type="domain" description="Inhibitor I9" evidence="4">
    <location>
        <begin position="31"/>
        <end position="113"/>
    </location>
</feature>
<dbReference type="Gene3D" id="3.30.70.80">
    <property type="entry name" value="Peptidase S8 propeptide/proteinase inhibitor I9"/>
    <property type="match status" value="1"/>
</dbReference>
<dbReference type="InterPro" id="IPR037045">
    <property type="entry name" value="S8pro/Inhibitor_I9_sf"/>
</dbReference>
<dbReference type="GO" id="GO:0004252">
    <property type="term" value="F:serine-type endopeptidase activity"/>
    <property type="evidence" value="ECO:0007669"/>
    <property type="project" value="InterPro"/>
</dbReference>
<feature type="chain" id="PRO_5029869223" evidence="3">
    <location>
        <begin position="25"/>
        <end position="189"/>
    </location>
</feature>
<keyword evidence="5" id="KW-0645">Protease</keyword>
<dbReference type="Gene3D" id="3.40.50.200">
    <property type="entry name" value="Peptidase S8/S53 domain"/>
    <property type="match status" value="1"/>
</dbReference>
<comment type="similarity">
    <text evidence="1">Belongs to the peptidase S8 family.</text>
</comment>
<sequence>MNDTLVLQLLFTSTLFCLLCSTAAIQTSKPYVVYMGSSTGNNAEDNIEAVETAHMELLSSILPSKERERSSLIHVYNHAFKGFSTMLTDKEASLLSGHGDIISIFPDPTLELHTTRSWDFLKDRSGGVGSNYPYYSSSKSSNNNVIIGVIDTGIWPESPSFSDYGIEKIPTRWKGVCMEGSDFKKSNCN</sequence>
<comment type="caution">
    <text evidence="5">The sequence shown here is derived from an EMBL/GenBank/DDBJ whole genome shotgun (WGS) entry which is preliminary data.</text>
</comment>
<dbReference type="AlphaFoldDB" id="A0A7J6WDC4"/>
<dbReference type="InterPro" id="IPR045051">
    <property type="entry name" value="SBT"/>
</dbReference>
<evidence type="ECO:0000259" key="4">
    <source>
        <dbReference type="Pfam" id="PF05922"/>
    </source>
</evidence>
<dbReference type="OrthoDB" id="2014869at2759"/>
<evidence type="ECO:0000256" key="2">
    <source>
        <dbReference type="ARBA" id="ARBA00022729"/>
    </source>
</evidence>
<organism evidence="5 6">
    <name type="scientific">Thalictrum thalictroides</name>
    <name type="common">Rue-anemone</name>
    <name type="synonym">Anemone thalictroides</name>
    <dbReference type="NCBI Taxonomy" id="46969"/>
    <lineage>
        <taxon>Eukaryota</taxon>
        <taxon>Viridiplantae</taxon>
        <taxon>Streptophyta</taxon>
        <taxon>Embryophyta</taxon>
        <taxon>Tracheophyta</taxon>
        <taxon>Spermatophyta</taxon>
        <taxon>Magnoliopsida</taxon>
        <taxon>Ranunculales</taxon>
        <taxon>Ranunculaceae</taxon>
        <taxon>Thalictroideae</taxon>
        <taxon>Thalictrum</taxon>
    </lineage>
</organism>